<keyword evidence="1" id="KW-1133">Transmembrane helix</keyword>
<proteinExistence type="predicted"/>
<sequence length="46" mass="4896">MTQATAVWATAVWATAVWVAAAWIVATQVARSVGLPQFIRLKGALL</sequence>
<reference evidence="2 3" key="1">
    <citation type="journal article" date="2011" name="J. Bacteriol.">
        <title>Complete genome sequence of Burkholderia rhizoxinica, an endosymbiont of Rhizopus microsporus.</title>
        <authorList>
            <person name="Lackner G."/>
            <person name="Moebius N."/>
            <person name="Partida-Martinez L."/>
            <person name="Hertweck C."/>
        </authorList>
    </citation>
    <scope>NUCLEOTIDE SEQUENCE [LARGE SCALE GENOMIC DNA]</scope>
    <source>
        <strain evidence="3">DSM 19002 / CIP 109453 / HKI 454</strain>
    </source>
</reference>
<gene>
    <name evidence="2" type="ordered locus">RBRH_04056</name>
</gene>
<dbReference type="EMBL" id="FR687359">
    <property type="protein sequence ID" value="CBW73782.1"/>
    <property type="molecule type" value="Genomic_DNA"/>
</dbReference>
<protein>
    <submittedName>
        <fullName evidence="2">Uncharacterized protein</fullName>
    </submittedName>
</protein>
<keyword evidence="1" id="KW-0812">Transmembrane</keyword>
<name>E5ALA9_MYCRK</name>
<feature type="transmembrane region" description="Helical" evidence="1">
    <location>
        <begin position="6"/>
        <end position="26"/>
    </location>
</feature>
<dbReference type="HOGENOM" id="CLU_3181249_0_0_4"/>
<evidence type="ECO:0000313" key="3">
    <source>
        <dbReference type="Proteomes" id="UP000007437"/>
    </source>
</evidence>
<dbReference type="KEGG" id="brh:RBRH_04056"/>
<dbReference type="AlphaFoldDB" id="E5ALA9"/>
<accession>E5ALA9</accession>
<keyword evidence="1" id="KW-0472">Membrane</keyword>
<evidence type="ECO:0000313" key="2">
    <source>
        <dbReference type="EMBL" id="CBW73782.1"/>
    </source>
</evidence>
<organism evidence="2 3">
    <name type="scientific">Mycetohabitans rhizoxinica (strain DSM 19002 / CIP 109453 / HKI 454)</name>
    <name type="common">Paraburkholderia rhizoxinica</name>
    <dbReference type="NCBI Taxonomy" id="882378"/>
    <lineage>
        <taxon>Bacteria</taxon>
        <taxon>Pseudomonadati</taxon>
        <taxon>Pseudomonadota</taxon>
        <taxon>Betaproteobacteria</taxon>
        <taxon>Burkholderiales</taxon>
        <taxon>Burkholderiaceae</taxon>
        <taxon>Mycetohabitans</taxon>
    </lineage>
</organism>
<dbReference type="STRING" id="882378.RBRH_04056"/>
<dbReference type="Proteomes" id="UP000007437">
    <property type="component" value="Chromosome"/>
</dbReference>
<evidence type="ECO:0000256" key="1">
    <source>
        <dbReference type="SAM" id="Phobius"/>
    </source>
</evidence>